<keyword evidence="1" id="KW-0472">Membrane</keyword>
<keyword evidence="3" id="KW-1185">Reference proteome</keyword>
<feature type="transmembrane region" description="Helical" evidence="1">
    <location>
        <begin position="46"/>
        <end position="70"/>
    </location>
</feature>
<sequence>MKRYFFEPGAIVCHRKRGIKARLTRGLQACKGLLQLVLGGHLSDSIGQFLMLAAMVVAVAACLGALTGYVQFELGMGVIR</sequence>
<name>A0A843BB24_9BURK</name>
<dbReference type="Proteomes" id="UP000530032">
    <property type="component" value="Unassembled WGS sequence"/>
</dbReference>
<protein>
    <submittedName>
        <fullName evidence="2">Uncharacterized protein</fullName>
    </submittedName>
</protein>
<proteinExistence type="predicted"/>
<dbReference type="EMBL" id="JABBCQ020000042">
    <property type="protein sequence ID" value="MBI1627075.1"/>
    <property type="molecule type" value="Genomic_DNA"/>
</dbReference>
<keyword evidence="1" id="KW-0812">Transmembrane</keyword>
<accession>A0A843BB24</accession>
<evidence type="ECO:0000313" key="3">
    <source>
        <dbReference type="Proteomes" id="UP000530032"/>
    </source>
</evidence>
<dbReference type="AlphaFoldDB" id="A0A843BB24"/>
<organism evidence="2 3">
    <name type="scientific">Comamonas suwonensis</name>
    <dbReference type="NCBI Taxonomy" id="2606214"/>
    <lineage>
        <taxon>Bacteria</taxon>
        <taxon>Pseudomonadati</taxon>
        <taxon>Pseudomonadota</taxon>
        <taxon>Betaproteobacteria</taxon>
        <taxon>Burkholderiales</taxon>
        <taxon>Comamonadaceae</taxon>
        <taxon>Comamonas</taxon>
    </lineage>
</organism>
<evidence type="ECO:0000256" key="1">
    <source>
        <dbReference type="SAM" id="Phobius"/>
    </source>
</evidence>
<reference evidence="2" key="1">
    <citation type="submission" date="2020-12" db="EMBL/GenBank/DDBJ databases">
        <title>Comamonas sp. nov., isolated from stream water.</title>
        <authorList>
            <person name="Park K.-H."/>
        </authorList>
    </citation>
    <scope>NUCLEOTIDE SEQUENCE</scope>
    <source>
        <strain evidence="2">EJ-4</strain>
    </source>
</reference>
<dbReference type="RefSeq" id="WP_198462414.1">
    <property type="nucleotide sequence ID" value="NZ_JABBCQ020000042.1"/>
</dbReference>
<comment type="caution">
    <text evidence="2">The sequence shown here is derived from an EMBL/GenBank/DDBJ whole genome shotgun (WGS) entry which is preliminary data.</text>
</comment>
<gene>
    <name evidence="2" type="ORF">HF327_021660</name>
</gene>
<keyword evidence="1" id="KW-1133">Transmembrane helix</keyword>
<evidence type="ECO:0000313" key="2">
    <source>
        <dbReference type="EMBL" id="MBI1627075.1"/>
    </source>
</evidence>